<keyword evidence="3 7" id="KW-0805">Transcription regulation</keyword>
<evidence type="ECO:0000256" key="5">
    <source>
        <dbReference type="ARBA" id="ARBA00023163"/>
    </source>
</evidence>
<reference evidence="11" key="1">
    <citation type="submission" date="2016-03" db="EMBL/GenBank/DDBJ databases">
        <authorList>
            <person name="Devillers Hugo."/>
        </authorList>
    </citation>
    <scope>NUCLEOTIDE SEQUENCE [LARGE SCALE GENOMIC DNA]</scope>
</reference>
<comment type="function">
    <text evidence="7">Component of the Mediator complex, a coactivator involved in the regulated transcription of nearly all RNA polymerase II-dependent genes. Mediator functions as a bridge to convey information from gene-specific regulatory proteins to the basal RNA polymerase II transcription machinery. Mediator is recruited to promoters by direct interactions with regulatory proteins and serves as a scaffold for the assembly of a functional preinitiation complex with RNA polymerase II and the general transcription factors.</text>
</comment>
<evidence type="ECO:0000313" key="11">
    <source>
        <dbReference type="Proteomes" id="UP000191144"/>
    </source>
</evidence>
<dbReference type="OrthoDB" id="5310959at2759"/>
<sequence>MSDAYVETLGHMVSLLQEYKPGLITLDNVTRLCKTLRLESFTDNIDSNTVRLSAASNIIVIDMDFHKSEKQVKDVKMVLASNFDNFNYYNDGDNGNILFNALNCFPDLQTFYYNLKFLSVLDTHSIVETEAASSPKREKVDLFRYFTELPEQLRSYFKDAGINAELRTNVDNKFGIYVFSEDVQIAKISIEECDSSLADRFYDYRYVNHGWSCESLESVTSGVMLTLQICDTNMHFPQELISRDLVLDAEYQSPFNIVNHQKSILLFNEATSSLIPASKFNISNENIDLLGELLKWVTWWQKVLSKVLQALKCPAPQPLLETKTRQSSNSAIMASQRRTSITRRRRSSQKGHRPSLNDSSMMKDGGLQQFTLNEVMSQAVIEDDEPGEKTDLILDEDSVTLGNERCDSQMGVDEWNAFMEKFMQLVVA</sequence>
<evidence type="ECO:0000256" key="4">
    <source>
        <dbReference type="ARBA" id="ARBA00023159"/>
    </source>
</evidence>
<evidence type="ECO:0000256" key="1">
    <source>
        <dbReference type="ARBA" id="ARBA00004123"/>
    </source>
</evidence>
<dbReference type="AlphaFoldDB" id="A0A1G4JHI0"/>
<dbReference type="Proteomes" id="UP000191144">
    <property type="component" value="Chromosome E"/>
</dbReference>
<dbReference type="GO" id="GO:0045944">
    <property type="term" value="P:positive regulation of transcription by RNA polymerase II"/>
    <property type="evidence" value="ECO:0007669"/>
    <property type="project" value="UniProtKB-ARBA"/>
</dbReference>
<evidence type="ECO:0000256" key="8">
    <source>
        <dbReference type="SAM" id="MobiDB-lite"/>
    </source>
</evidence>
<evidence type="ECO:0000259" key="9">
    <source>
        <dbReference type="Pfam" id="PF10744"/>
    </source>
</evidence>
<dbReference type="Pfam" id="PF10744">
    <property type="entry name" value="Med1"/>
    <property type="match status" value="1"/>
</dbReference>
<dbReference type="GO" id="GO:0003712">
    <property type="term" value="F:transcription coregulator activity"/>
    <property type="evidence" value="ECO:0007669"/>
    <property type="project" value="InterPro"/>
</dbReference>
<keyword evidence="6 7" id="KW-0539">Nucleus</keyword>
<evidence type="ECO:0000256" key="2">
    <source>
        <dbReference type="ARBA" id="ARBA00006210"/>
    </source>
</evidence>
<gene>
    <name evidence="10" type="ORF">LAME_0E05556G</name>
</gene>
<organism evidence="10 11">
    <name type="scientific">Lachancea meyersii CBS 8951</name>
    <dbReference type="NCBI Taxonomy" id="1266667"/>
    <lineage>
        <taxon>Eukaryota</taxon>
        <taxon>Fungi</taxon>
        <taxon>Dikarya</taxon>
        <taxon>Ascomycota</taxon>
        <taxon>Saccharomycotina</taxon>
        <taxon>Saccharomycetes</taxon>
        <taxon>Saccharomycetales</taxon>
        <taxon>Saccharomycetaceae</taxon>
        <taxon>Lachancea</taxon>
    </lineage>
</organism>
<feature type="region of interest" description="Disordered" evidence="8">
    <location>
        <begin position="321"/>
        <end position="363"/>
    </location>
</feature>
<evidence type="ECO:0000256" key="6">
    <source>
        <dbReference type="ARBA" id="ARBA00023242"/>
    </source>
</evidence>
<dbReference type="InterPro" id="IPR019680">
    <property type="entry name" value="Mediator_Med1"/>
</dbReference>
<dbReference type="GO" id="GO:0016592">
    <property type="term" value="C:mediator complex"/>
    <property type="evidence" value="ECO:0007669"/>
    <property type="project" value="InterPro"/>
</dbReference>
<comment type="similarity">
    <text evidence="2 7">Belongs to the Mediator complex subunit 1 family.</text>
</comment>
<keyword evidence="4 7" id="KW-0010">Activator</keyword>
<feature type="compositionally biased region" description="Basic residues" evidence="8">
    <location>
        <begin position="340"/>
        <end position="353"/>
    </location>
</feature>
<accession>A0A1G4JHI0</accession>
<keyword evidence="11" id="KW-1185">Reference proteome</keyword>
<dbReference type="EMBL" id="LT598481">
    <property type="protein sequence ID" value="SCU89797.1"/>
    <property type="molecule type" value="Genomic_DNA"/>
</dbReference>
<name>A0A1G4JHI0_9SACH</name>
<proteinExistence type="inferred from homology"/>
<evidence type="ECO:0000313" key="10">
    <source>
        <dbReference type="EMBL" id="SCU89797.1"/>
    </source>
</evidence>
<feature type="domain" description="Mediator complex subunit Med1" evidence="9">
    <location>
        <begin position="12"/>
        <end position="156"/>
    </location>
</feature>
<comment type="subcellular location">
    <subcellularLocation>
        <location evidence="1 7">Nucleus</location>
    </subcellularLocation>
</comment>
<evidence type="ECO:0000256" key="7">
    <source>
        <dbReference type="RuleBase" id="RU364059"/>
    </source>
</evidence>
<keyword evidence="5 7" id="KW-0804">Transcription</keyword>
<protein>
    <recommendedName>
        <fullName evidence="7">Mediator of RNA polymerase II transcription subunit 1</fullName>
    </recommendedName>
    <alternativeName>
        <fullName evidence="7">Mediator complex subunit 1</fullName>
    </alternativeName>
</protein>
<evidence type="ECO:0000256" key="3">
    <source>
        <dbReference type="ARBA" id="ARBA00023015"/>
    </source>
</evidence>